<dbReference type="Gene3D" id="1.10.357.10">
    <property type="entry name" value="Tetracycline Repressor, domain 2"/>
    <property type="match status" value="1"/>
</dbReference>
<feature type="DNA-binding region" description="H-T-H motif" evidence="4">
    <location>
        <begin position="35"/>
        <end position="54"/>
    </location>
</feature>
<evidence type="ECO:0000259" key="5">
    <source>
        <dbReference type="PROSITE" id="PS50977"/>
    </source>
</evidence>
<keyword evidence="1" id="KW-0805">Transcription regulation</keyword>
<dbReference type="PROSITE" id="PS01081">
    <property type="entry name" value="HTH_TETR_1"/>
    <property type="match status" value="1"/>
</dbReference>
<dbReference type="SUPFAM" id="SSF46689">
    <property type="entry name" value="Homeodomain-like"/>
    <property type="match status" value="1"/>
</dbReference>
<name>A0A370KTM0_9HYPH</name>
<dbReference type="RefSeq" id="WP_114711987.1">
    <property type="nucleotide sequence ID" value="NZ_KZ857258.1"/>
</dbReference>
<dbReference type="Pfam" id="PF00440">
    <property type="entry name" value="TetR_N"/>
    <property type="match status" value="1"/>
</dbReference>
<proteinExistence type="predicted"/>
<feature type="domain" description="HTH tetR-type" evidence="5">
    <location>
        <begin position="12"/>
        <end position="72"/>
    </location>
</feature>
<dbReference type="SUPFAM" id="SSF48498">
    <property type="entry name" value="Tetracyclin repressor-like, C-terminal domain"/>
    <property type="match status" value="1"/>
</dbReference>
<dbReference type="InterPro" id="IPR011075">
    <property type="entry name" value="TetR_C"/>
</dbReference>
<dbReference type="PROSITE" id="PS50977">
    <property type="entry name" value="HTH_TETR_2"/>
    <property type="match status" value="1"/>
</dbReference>
<dbReference type="AlphaFoldDB" id="A0A370KTM0"/>
<keyword evidence="2 4" id="KW-0238">DNA-binding</keyword>
<protein>
    <submittedName>
        <fullName evidence="6">TetR family transcriptional regulator</fullName>
    </submittedName>
</protein>
<dbReference type="Gene3D" id="1.10.10.60">
    <property type="entry name" value="Homeodomain-like"/>
    <property type="match status" value="1"/>
</dbReference>
<evidence type="ECO:0000256" key="1">
    <source>
        <dbReference type="ARBA" id="ARBA00023015"/>
    </source>
</evidence>
<gene>
    <name evidence="6" type="ORF">B5K06_05380</name>
</gene>
<dbReference type="GO" id="GO:0003677">
    <property type="term" value="F:DNA binding"/>
    <property type="evidence" value="ECO:0007669"/>
    <property type="project" value="UniProtKB-UniRule"/>
</dbReference>
<dbReference type="Proteomes" id="UP000254939">
    <property type="component" value="Unassembled WGS sequence"/>
</dbReference>
<dbReference type="Pfam" id="PF16925">
    <property type="entry name" value="TetR_C_13"/>
    <property type="match status" value="1"/>
</dbReference>
<keyword evidence="3" id="KW-0804">Transcription</keyword>
<dbReference type="EMBL" id="NAAC01000006">
    <property type="protein sequence ID" value="RDJ14334.1"/>
    <property type="molecule type" value="Genomic_DNA"/>
</dbReference>
<dbReference type="PANTHER" id="PTHR47506:SF1">
    <property type="entry name" value="HTH-TYPE TRANSCRIPTIONAL REGULATOR YJDC"/>
    <property type="match status" value="1"/>
</dbReference>
<organism evidence="6 7">
    <name type="scientific">Rhizobium grahamii</name>
    <dbReference type="NCBI Taxonomy" id="1120045"/>
    <lineage>
        <taxon>Bacteria</taxon>
        <taxon>Pseudomonadati</taxon>
        <taxon>Pseudomonadota</taxon>
        <taxon>Alphaproteobacteria</taxon>
        <taxon>Hyphomicrobiales</taxon>
        <taxon>Rhizobiaceae</taxon>
        <taxon>Rhizobium/Agrobacterium group</taxon>
        <taxon>Rhizobium</taxon>
    </lineage>
</organism>
<dbReference type="OrthoDB" id="9795242at2"/>
<dbReference type="InterPro" id="IPR023772">
    <property type="entry name" value="DNA-bd_HTH_TetR-type_CS"/>
</dbReference>
<evidence type="ECO:0000256" key="3">
    <source>
        <dbReference type="ARBA" id="ARBA00023163"/>
    </source>
</evidence>
<sequence>MKDEKKRGRPRGFDASAAIDKAREVFWDRGFSAASLDNLSAATSLNRPSLYNAFGDKEDLYLDALEGYRADSMVALEDALDPSLPVRENLARMYDRALATYLHGDTAARGCLLISTATVEAVRHERVREVLGRSLADFDRAIEDRLALAVERGELPEKTDPKVLARLASTIMHSLAVRARAGETREALEALARSGVDLICGAP</sequence>
<evidence type="ECO:0000313" key="6">
    <source>
        <dbReference type="EMBL" id="RDJ14334.1"/>
    </source>
</evidence>
<reference evidence="6 7" key="1">
    <citation type="submission" date="2017-03" db="EMBL/GenBank/DDBJ databases">
        <title>Genome analysis of Rhizobial strains effectives or ineffectives for nitrogen fixation isolated from bean seeds.</title>
        <authorList>
            <person name="Peralta H."/>
            <person name="Aguilar-Vera A."/>
            <person name="Mora Y."/>
            <person name="Vargas-Lagunas C."/>
            <person name="Girard L."/>
            <person name="Mora J."/>
        </authorList>
    </citation>
    <scope>NUCLEOTIDE SEQUENCE [LARGE SCALE GENOMIC DNA]</scope>
    <source>
        <strain evidence="6 7">CCGM3</strain>
    </source>
</reference>
<accession>A0A370KTM0</accession>
<dbReference type="PANTHER" id="PTHR47506">
    <property type="entry name" value="TRANSCRIPTIONAL REGULATORY PROTEIN"/>
    <property type="match status" value="1"/>
</dbReference>
<evidence type="ECO:0000256" key="2">
    <source>
        <dbReference type="ARBA" id="ARBA00023125"/>
    </source>
</evidence>
<comment type="caution">
    <text evidence="6">The sequence shown here is derived from an EMBL/GenBank/DDBJ whole genome shotgun (WGS) entry which is preliminary data.</text>
</comment>
<evidence type="ECO:0000256" key="4">
    <source>
        <dbReference type="PROSITE-ProRule" id="PRU00335"/>
    </source>
</evidence>
<evidence type="ECO:0000313" key="7">
    <source>
        <dbReference type="Proteomes" id="UP000254939"/>
    </source>
</evidence>
<dbReference type="InterPro" id="IPR009057">
    <property type="entry name" value="Homeodomain-like_sf"/>
</dbReference>
<dbReference type="InterPro" id="IPR036271">
    <property type="entry name" value="Tet_transcr_reg_TetR-rel_C_sf"/>
</dbReference>
<dbReference type="InterPro" id="IPR001647">
    <property type="entry name" value="HTH_TetR"/>
</dbReference>